<evidence type="ECO:0000256" key="1">
    <source>
        <dbReference type="SAM" id="Coils"/>
    </source>
</evidence>
<reference evidence="4 5" key="1">
    <citation type="submission" date="2019-02" db="EMBL/GenBank/DDBJ databases">
        <title>Deep-cultivation of Planctomycetes and their phenomic and genomic characterization uncovers novel biology.</title>
        <authorList>
            <person name="Wiegand S."/>
            <person name="Jogler M."/>
            <person name="Boedeker C."/>
            <person name="Pinto D."/>
            <person name="Vollmers J."/>
            <person name="Rivas-Marin E."/>
            <person name="Kohn T."/>
            <person name="Peeters S.H."/>
            <person name="Heuer A."/>
            <person name="Rast P."/>
            <person name="Oberbeckmann S."/>
            <person name="Bunk B."/>
            <person name="Jeske O."/>
            <person name="Meyerdierks A."/>
            <person name="Storesund J.E."/>
            <person name="Kallscheuer N."/>
            <person name="Luecker S."/>
            <person name="Lage O.M."/>
            <person name="Pohl T."/>
            <person name="Merkel B.J."/>
            <person name="Hornburger P."/>
            <person name="Mueller R.-W."/>
            <person name="Bruemmer F."/>
            <person name="Labrenz M."/>
            <person name="Spormann A.M."/>
            <person name="Op den Camp H."/>
            <person name="Overmann J."/>
            <person name="Amann R."/>
            <person name="Jetten M.S.M."/>
            <person name="Mascher T."/>
            <person name="Medema M.H."/>
            <person name="Devos D.P."/>
            <person name="Kaster A.-K."/>
            <person name="Ovreas L."/>
            <person name="Rohde M."/>
            <person name="Galperin M.Y."/>
            <person name="Jogler C."/>
        </authorList>
    </citation>
    <scope>NUCLEOTIDE SEQUENCE [LARGE SCALE GENOMIC DNA]</scope>
    <source>
        <strain evidence="4 5">Pla163</strain>
    </source>
</reference>
<feature type="compositionally biased region" description="Basic and acidic residues" evidence="2">
    <location>
        <begin position="493"/>
        <end position="504"/>
    </location>
</feature>
<keyword evidence="3" id="KW-0472">Membrane</keyword>
<feature type="compositionally biased region" description="Basic and acidic residues" evidence="2">
    <location>
        <begin position="464"/>
        <end position="477"/>
    </location>
</feature>
<name>A0A518CW56_9BACT</name>
<feature type="coiled-coil region" evidence="1">
    <location>
        <begin position="96"/>
        <end position="223"/>
    </location>
</feature>
<dbReference type="EMBL" id="CP036290">
    <property type="protein sequence ID" value="QDU83456.1"/>
    <property type="molecule type" value="Genomic_DNA"/>
</dbReference>
<keyword evidence="5" id="KW-1185">Reference proteome</keyword>
<feature type="compositionally biased region" description="Polar residues" evidence="2">
    <location>
        <begin position="506"/>
        <end position="517"/>
    </location>
</feature>
<feature type="transmembrane region" description="Helical" evidence="3">
    <location>
        <begin position="375"/>
        <end position="395"/>
    </location>
</feature>
<evidence type="ECO:0000313" key="5">
    <source>
        <dbReference type="Proteomes" id="UP000319342"/>
    </source>
</evidence>
<dbReference type="AlphaFoldDB" id="A0A518CW56"/>
<keyword evidence="3" id="KW-1133">Transmembrane helix</keyword>
<keyword evidence="1" id="KW-0175">Coiled coil</keyword>
<evidence type="ECO:0000256" key="3">
    <source>
        <dbReference type="SAM" id="Phobius"/>
    </source>
</evidence>
<organism evidence="4 5">
    <name type="scientific">Rohdeia mirabilis</name>
    <dbReference type="NCBI Taxonomy" id="2528008"/>
    <lineage>
        <taxon>Bacteria</taxon>
        <taxon>Pseudomonadati</taxon>
        <taxon>Planctomycetota</taxon>
        <taxon>Planctomycetia</taxon>
        <taxon>Planctomycetia incertae sedis</taxon>
        <taxon>Rohdeia</taxon>
    </lineage>
</organism>
<evidence type="ECO:0000256" key="2">
    <source>
        <dbReference type="SAM" id="MobiDB-lite"/>
    </source>
</evidence>
<sequence length="517" mass="55948">MPSISLHPATAPNDPRPTWRRARTFTLLALLVAPWPLACSLTGPSFEQVPPSVREAVQRSEARGGTYAEPPLTRSPGALLDSASVLDRFDALERSNAELLSAVSRADERRRELERQLERSANELEQARLGTVDEREAQERLATERAEALEELVRVESNVGREGRARLAEEIAAIEAEVARAARARALELAALTDSVLANTAALSELGAELEGAAERAEVLATERQVVVDERLAGIDAALTGIDRRLTELEPTTEILADALDAADRVEARMDSFEAAAAASGLDLDDPKDPDTLGTTTPGRSERLGGPPTAVPIDPGPTTAELAALRTELVELRSTLRRVEEMTPVQSPITPPTALGAVATNDPNTALAFSWNEDGLVVVVIVALVLLALSIFGLLTERRRRHEASDRFDALEDTLADLAERLESASASAAELRAPVRNEAAETPEPSVEHEPAPVASEPAAGESRWERFVERVDHPTRATAPPAPPRGRRVRRVLDEDFLERYRQRSPSSNGTNGRH</sequence>
<feature type="region of interest" description="Disordered" evidence="2">
    <location>
        <begin position="427"/>
        <end position="517"/>
    </location>
</feature>
<evidence type="ECO:0000313" key="4">
    <source>
        <dbReference type="EMBL" id="QDU83456.1"/>
    </source>
</evidence>
<dbReference type="RefSeq" id="WP_145183174.1">
    <property type="nucleotide sequence ID" value="NZ_CP036290.1"/>
</dbReference>
<dbReference type="Proteomes" id="UP000319342">
    <property type="component" value="Chromosome"/>
</dbReference>
<gene>
    <name evidence="4" type="primary">smc_1</name>
    <name evidence="4" type="ORF">Pla163_05550</name>
</gene>
<proteinExistence type="predicted"/>
<keyword evidence="3" id="KW-0812">Transmembrane</keyword>
<protein>
    <submittedName>
        <fullName evidence="4">Chromosome partition protein Smc</fullName>
    </submittedName>
</protein>
<feature type="region of interest" description="Disordered" evidence="2">
    <location>
        <begin position="279"/>
        <end position="315"/>
    </location>
</feature>
<accession>A0A518CW56</accession>